<keyword evidence="11" id="KW-1185">Reference proteome</keyword>
<evidence type="ECO:0000313" key="12">
    <source>
        <dbReference type="RefSeq" id="XP_026728539.1"/>
    </source>
</evidence>
<evidence type="ECO:0000313" key="11">
    <source>
        <dbReference type="Proteomes" id="UP000322000"/>
    </source>
</evidence>
<evidence type="ECO:0000256" key="1">
    <source>
        <dbReference type="ARBA" id="ARBA00004323"/>
    </source>
</evidence>
<sequence>MIQSMIRIISRKFLTYLKCIGRRKLCLVPPVVLLVVVLWPACWWFAAHTSRALLPPLPPEQPLQHFRRNRSLQHYLKHTQILIEPSSSPCGSIEEVRLITLVSSAPPRAEQRQAVRDTWAKYQRTYFVMGLYGDHVDEQLVDNYIEAKQYGDLIVYDFRDHYQNLTLKTALMLQWTLDKCPQTEFLFKTDDDVLVNPWTMDKVLAQNVDAQLLGYSRNNTYLHREEYNKWYVPRWLCHEDYVSRYLSGTGYLINGDYLPQIMQAAIHVPLVNLEDIYFTYLVAHKELGLKLTHDRRLSPIKPWFKVSCMYWDLASTHSLDPQEMRTAWAKLEGLMKGRNNTRNVCATFDWFFGSWKDYGLTFE</sequence>
<gene>
    <name evidence="12" type="primary">LOC113494415</name>
</gene>
<evidence type="ECO:0000256" key="3">
    <source>
        <dbReference type="ARBA" id="ARBA00022676"/>
    </source>
</evidence>
<dbReference type="InterPro" id="IPR002659">
    <property type="entry name" value="Glyco_trans_31"/>
</dbReference>
<keyword evidence="7" id="KW-1133">Transmembrane helix</keyword>
<evidence type="ECO:0000256" key="4">
    <source>
        <dbReference type="ARBA" id="ARBA00022679"/>
    </source>
</evidence>
<keyword evidence="4" id="KW-0808">Transferase</keyword>
<keyword evidence="6" id="KW-0735">Signal-anchor</keyword>
<comment type="similarity">
    <text evidence="2 10">Belongs to the glycosyltransferase 31 family.</text>
</comment>
<dbReference type="Gene3D" id="3.90.550.50">
    <property type="match status" value="1"/>
</dbReference>
<evidence type="ECO:0000256" key="5">
    <source>
        <dbReference type="ARBA" id="ARBA00022692"/>
    </source>
</evidence>
<evidence type="ECO:0000256" key="2">
    <source>
        <dbReference type="ARBA" id="ARBA00008661"/>
    </source>
</evidence>
<dbReference type="AlphaFoldDB" id="A0A7E5VJS7"/>
<dbReference type="GeneID" id="113494415"/>
<dbReference type="InParanoid" id="A0A7E5VJS7"/>
<keyword evidence="8 10" id="KW-0333">Golgi apparatus</keyword>
<proteinExistence type="inferred from homology"/>
<protein>
    <recommendedName>
        <fullName evidence="10">Hexosyltransferase</fullName>
        <ecNumber evidence="10">2.4.1.-</ecNumber>
    </recommendedName>
</protein>
<accession>A0A7E5VJS7</accession>
<dbReference type="GO" id="GO:0016758">
    <property type="term" value="F:hexosyltransferase activity"/>
    <property type="evidence" value="ECO:0007669"/>
    <property type="project" value="InterPro"/>
</dbReference>
<dbReference type="PANTHER" id="PTHR11214:SF3">
    <property type="entry name" value="BETA-1,3-GALACTOSYLTRANSFERASE 6"/>
    <property type="match status" value="1"/>
</dbReference>
<dbReference type="OrthoDB" id="5512589at2759"/>
<evidence type="ECO:0000256" key="6">
    <source>
        <dbReference type="ARBA" id="ARBA00022968"/>
    </source>
</evidence>
<evidence type="ECO:0000256" key="10">
    <source>
        <dbReference type="RuleBase" id="RU363063"/>
    </source>
</evidence>
<organism evidence="11 12">
    <name type="scientific">Trichoplusia ni</name>
    <name type="common">Cabbage looper</name>
    <dbReference type="NCBI Taxonomy" id="7111"/>
    <lineage>
        <taxon>Eukaryota</taxon>
        <taxon>Metazoa</taxon>
        <taxon>Ecdysozoa</taxon>
        <taxon>Arthropoda</taxon>
        <taxon>Hexapoda</taxon>
        <taxon>Insecta</taxon>
        <taxon>Pterygota</taxon>
        <taxon>Neoptera</taxon>
        <taxon>Endopterygota</taxon>
        <taxon>Lepidoptera</taxon>
        <taxon>Glossata</taxon>
        <taxon>Ditrysia</taxon>
        <taxon>Noctuoidea</taxon>
        <taxon>Noctuidae</taxon>
        <taxon>Plusiinae</taxon>
        <taxon>Trichoplusia</taxon>
    </lineage>
</organism>
<dbReference type="RefSeq" id="XP_026728539.1">
    <property type="nucleotide sequence ID" value="XM_026872738.1"/>
</dbReference>
<reference evidence="12" key="1">
    <citation type="submission" date="2025-08" db="UniProtKB">
        <authorList>
            <consortium name="RefSeq"/>
        </authorList>
    </citation>
    <scope>IDENTIFICATION</scope>
</reference>
<dbReference type="EC" id="2.4.1.-" evidence="10"/>
<keyword evidence="5" id="KW-0812">Transmembrane</keyword>
<dbReference type="GO" id="GO:0006493">
    <property type="term" value="P:protein O-linked glycosylation"/>
    <property type="evidence" value="ECO:0007669"/>
    <property type="project" value="TreeGrafter"/>
</dbReference>
<dbReference type="Proteomes" id="UP000322000">
    <property type="component" value="Chromosome 5"/>
</dbReference>
<evidence type="ECO:0000256" key="7">
    <source>
        <dbReference type="ARBA" id="ARBA00022989"/>
    </source>
</evidence>
<keyword evidence="9" id="KW-0472">Membrane</keyword>
<dbReference type="KEGG" id="tnl:113494415"/>
<dbReference type="Pfam" id="PF01762">
    <property type="entry name" value="Galactosyl_T"/>
    <property type="match status" value="1"/>
</dbReference>
<comment type="subcellular location">
    <subcellularLocation>
        <location evidence="1 10">Golgi apparatus membrane</location>
        <topology evidence="1 10">Single-pass type II membrane protein</topology>
    </subcellularLocation>
</comment>
<keyword evidence="3 10" id="KW-0328">Glycosyltransferase</keyword>
<evidence type="ECO:0000256" key="9">
    <source>
        <dbReference type="ARBA" id="ARBA00023136"/>
    </source>
</evidence>
<dbReference type="PANTHER" id="PTHR11214">
    <property type="entry name" value="BETA-1,3-N-ACETYLGLUCOSAMINYLTRANSFERASE"/>
    <property type="match status" value="1"/>
</dbReference>
<dbReference type="GO" id="GO:0000139">
    <property type="term" value="C:Golgi membrane"/>
    <property type="evidence" value="ECO:0007669"/>
    <property type="project" value="UniProtKB-SubCell"/>
</dbReference>
<name>A0A7E5VJS7_TRINI</name>
<evidence type="ECO:0000256" key="8">
    <source>
        <dbReference type="ARBA" id="ARBA00023034"/>
    </source>
</evidence>